<proteinExistence type="predicted"/>
<dbReference type="EMBL" id="JOJR01000367">
    <property type="protein sequence ID" value="RCN38928.1"/>
    <property type="molecule type" value="Genomic_DNA"/>
</dbReference>
<keyword evidence="3" id="KW-1185">Reference proteome</keyword>
<feature type="compositionally biased region" description="Acidic residues" evidence="1">
    <location>
        <begin position="40"/>
        <end position="49"/>
    </location>
</feature>
<organism evidence="2 3">
    <name type="scientific">Ancylostoma caninum</name>
    <name type="common">Dog hookworm</name>
    <dbReference type="NCBI Taxonomy" id="29170"/>
    <lineage>
        <taxon>Eukaryota</taxon>
        <taxon>Metazoa</taxon>
        <taxon>Ecdysozoa</taxon>
        <taxon>Nematoda</taxon>
        <taxon>Chromadorea</taxon>
        <taxon>Rhabditida</taxon>
        <taxon>Rhabditina</taxon>
        <taxon>Rhabditomorpha</taxon>
        <taxon>Strongyloidea</taxon>
        <taxon>Ancylostomatidae</taxon>
        <taxon>Ancylostomatinae</taxon>
        <taxon>Ancylostoma</taxon>
    </lineage>
</organism>
<name>A0A368G5I6_ANCCA</name>
<feature type="region of interest" description="Disordered" evidence="1">
    <location>
        <begin position="40"/>
        <end position="68"/>
    </location>
</feature>
<sequence length="68" mass="7376">MKRQFGALESGLRYGPERAPSVIVAAACLYNAALMFDEPDFEPESDSESQSDTSSGSAVFVKEEPLFV</sequence>
<evidence type="ECO:0000313" key="2">
    <source>
        <dbReference type="EMBL" id="RCN38928.1"/>
    </source>
</evidence>
<reference evidence="2 3" key="1">
    <citation type="submission" date="2014-10" db="EMBL/GenBank/DDBJ databases">
        <title>Draft genome of the hookworm Ancylostoma caninum.</title>
        <authorList>
            <person name="Mitreva M."/>
        </authorList>
    </citation>
    <scope>NUCLEOTIDE SEQUENCE [LARGE SCALE GENOMIC DNA]</scope>
    <source>
        <strain evidence="2 3">Baltimore</strain>
    </source>
</reference>
<accession>A0A368G5I6</accession>
<dbReference type="AlphaFoldDB" id="A0A368G5I6"/>
<comment type="caution">
    <text evidence="2">The sequence shown here is derived from an EMBL/GenBank/DDBJ whole genome shotgun (WGS) entry which is preliminary data.</text>
</comment>
<gene>
    <name evidence="2" type="ORF">ANCCAN_15155</name>
</gene>
<protein>
    <submittedName>
        <fullName evidence="2">Uncharacterized protein</fullName>
    </submittedName>
</protein>
<dbReference type="Proteomes" id="UP000252519">
    <property type="component" value="Unassembled WGS sequence"/>
</dbReference>
<evidence type="ECO:0000256" key="1">
    <source>
        <dbReference type="SAM" id="MobiDB-lite"/>
    </source>
</evidence>
<evidence type="ECO:0000313" key="3">
    <source>
        <dbReference type="Proteomes" id="UP000252519"/>
    </source>
</evidence>